<dbReference type="SUPFAM" id="SSF56235">
    <property type="entry name" value="N-terminal nucleophile aminohydrolases (Ntn hydrolases)"/>
    <property type="match status" value="1"/>
</dbReference>
<dbReference type="Pfam" id="PF01019">
    <property type="entry name" value="G_glu_transpept"/>
    <property type="match status" value="2"/>
</dbReference>
<comment type="caution">
    <text evidence="1">The sequence shown here is derived from an EMBL/GenBank/DDBJ whole genome shotgun (WGS) entry which is preliminary data.</text>
</comment>
<dbReference type="InterPro" id="IPR029055">
    <property type="entry name" value="Ntn_hydrolases_N"/>
</dbReference>
<dbReference type="PANTHER" id="PTHR43881:SF1">
    <property type="entry name" value="GAMMA-GLUTAMYLTRANSPEPTIDASE (AFU_ORTHOLOGUE AFUA_4G13580)"/>
    <property type="match status" value="1"/>
</dbReference>
<accession>A0AA35STV0</accession>
<reference evidence="1" key="1">
    <citation type="submission" date="2023-03" db="EMBL/GenBank/DDBJ databases">
        <authorList>
            <person name="Steffen K."/>
            <person name="Cardenas P."/>
        </authorList>
    </citation>
    <scope>NUCLEOTIDE SEQUENCE</scope>
</reference>
<evidence type="ECO:0000313" key="1">
    <source>
        <dbReference type="EMBL" id="CAI8035253.1"/>
    </source>
</evidence>
<dbReference type="EMBL" id="CASHTH010002784">
    <property type="protein sequence ID" value="CAI8035253.1"/>
    <property type="molecule type" value="Genomic_DNA"/>
</dbReference>
<gene>
    <name evidence="1" type="ORF">GBAR_LOCUS19796</name>
</gene>
<dbReference type="PANTHER" id="PTHR43881">
    <property type="entry name" value="GAMMA-GLUTAMYLTRANSPEPTIDASE (AFU_ORTHOLOGUE AFUA_4G13580)"/>
    <property type="match status" value="1"/>
</dbReference>
<dbReference type="PRINTS" id="PR01210">
    <property type="entry name" value="GGTRANSPTASE"/>
</dbReference>
<keyword evidence="2" id="KW-1185">Reference proteome</keyword>
<proteinExistence type="predicted"/>
<dbReference type="Gene3D" id="3.60.20.40">
    <property type="match status" value="1"/>
</dbReference>
<protein>
    <submittedName>
        <fullName evidence="1">Acylase ACY 1 proenzyme</fullName>
    </submittedName>
</protein>
<dbReference type="Proteomes" id="UP001174909">
    <property type="component" value="Unassembled WGS sequence"/>
</dbReference>
<evidence type="ECO:0000313" key="2">
    <source>
        <dbReference type="Proteomes" id="UP001174909"/>
    </source>
</evidence>
<sequence>MLLAGGNAFDAAVAVASTLNVVEPYMSGIAGNGYMLIYSAKEKRHRVIDYLGTAPYAATLDVYPTLESQQIGIRAGMVPGGCGGWLALLDRYGSMDHADVFAPAIELAENGYAVTVKNAEFIAGARPYFSERAAERTHSAKSLKAGAEAFYRGEIAKEIVRFSEETDGLITEKDLADFEVEWQEPISVTYKDYEVYCPPPPCSGFQYLETLNILENDALGELGHNTPEYLHLLIEAIKLASADRAEYAPRPNPPIERLLSKDYARAQRERIGEQAAVSGGERWSKDTLPGEIRADDWTTECTTHFDTADAEGNIVAVTQSLGQPFGSGVILGSTGMFLNNFMNWFDRIPESPNAVGPHKRIEMCMSPCQVWKDGNPFAAIGTPGSHGILQTTLQMVLNLIEHGMNVQAAIEAPRVRLVNPGTHVSMEGRIPAAVRAALEARGHEVEVLPDWTATVGGGQGIAFDPAEGSFMGGADPRRDGYAIGV</sequence>
<name>A0AA35STV0_GEOBA</name>
<dbReference type="Gene3D" id="1.10.246.130">
    <property type="match status" value="1"/>
</dbReference>
<organism evidence="1 2">
    <name type="scientific">Geodia barretti</name>
    <name type="common">Barrett's horny sponge</name>
    <dbReference type="NCBI Taxonomy" id="519541"/>
    <lineage>
        <taxon>Eukaryota</taxon>
        <taxon>Metazoa</taxon>
        <taxon>Porifera</taxon>
        <taxon>Demospongiae</taxon>
        <taxon>Heteroscleromorpha</taxon>
        <taxon>Tetractinellida</taxon>
        <taxon>Astrophorina</taxon>
        <taxon>Geodiidae</taxon>
        <taxon>Geodia</taxon>
    </lineage>
</organism>
<dbReference type="AlphaFoldDB" id="A0AA35STV0"/>
<dbReference type="InterPro" id="IPR043138">
    <property type="entry name" value="GGT_lsub"/>
</dbReference>
<dbReference type="InterPro" id="IPR052896">
    <property type="entry name" value="GGT-like_enzyme"/>
</dbReference>
<dbReference type="InterPro" id="IPR043137">
    <property type="entry name" value="GGT_ssub_C"/>
</dbReference>